<dbReference type="Pfam" id="PF08281">
    <property type="entry name" value="Sigma70_r4_2"/>
    <property type="match status" value="1"/>
</dbReference>
<dbReference type="InterPro" id="IPR007627">
    <property type="entry name" value="RNA_pol_sigma70_r2"/>
</dbReference>
<dbReference type="CDD" id="cd06171">
    <property type="entry name" value="Sigma70_r4"/>
    <property type="match status" value="1"/>
</dbReference>
<evidence type="ECO:0000259" key="7">
    <source>
        <dbReference type="Pfam" id="PF08281"/>
    </source>
</evidence>
<evidence type="ECO:0000259" key="6">
    <source>
        <dbReference type="Pfam" id="PF04542"/>
    </source>
</evidence>
<proteinExistence type="inferred from homology"/>
<comment type="similarity">
    <text evidence="1">Belongs to the sigma-70 factor family. ECF subfamily.</text>
</comment>
<keyword evidence="5" id="KW-0804">Transcription</keyword>
<dbReference type="Gene3D" id="1.10.10.10">
    <property type="entry name" value="Winged helix-like DNA-binding domain superfamily/Winged helix DNA-binding domain"/>
    <property type="match status" value="1"/>
</dbReference>
<keyword evidence="3" id="KW-0731">Sigma factor</keyword>
<evidence type="ECO:0000256" key="3">
    <source>
        <dbReference type="ARBA" id="ARBA00023082"/>
    </source>
</evidence>
<dbReference type="Pfam" id="PF04542">
    <property type="entry name" value="Sigma70_r2"/>
    <property type="match status" value="1"/>
</dbReference>
<evidence type="ECO:0000313" key="8">
    <source>
        <dbReference type="EMBL" id="SDS99489.1"/>
    </source>
</evidence>
<dbReference type="STRING" id="113562.SAMN04489716_2200"/>
<dbReference type="Gene3D" id="1.10.1740.10">
    <property type="match status" value="1"/>
</dbReference>
<dbReference type="PANTHER" id="PTHR43133">
    <property type="entry name" value="RNA POLYMERASE ECF-TYPE SIGMA FACTO"/>
    <property type="match status" value="1"/>
</dbReference>
<organism evidence="8 9">
    <name type="scientific">Actinoplanes derwentensis</name>
    <dbReference type="NCBI Taxonomy" id="113562"/>
    <lineage>
        <taxon>Bacteria</taxon>
        <taxon>Bacillati</taxon>
        <taxon>Actinomycetota</taxon>
        <taxon>Actinomycetes</taxon>
        <taxon>Micromonosporales</taxon>
        <taxon>Micromonosporaceae</taxon>
        <taxon>Actinoplanes</taxon>
    </lineage>
</organism>
<dbReference type="InterPro" id="IPR039425">
    <property type="entry name" value="RNA_pol_sigma-70-like"/>
</dbReference>
<dbReference type="InterPro" id="IPR036388">
    <property type="entry name" value="WH-like_DNA-bd_sf"/>
</dbReference>
<evidence type="ECO:0000256" key="5">
    <source>
        <dbReference type="ARBA" id="ARBA00023163"/>
    </source>
</evidence>
<dbReference type="PANTHER" id="PTHR43133:SF8">
    <property type="entry name" value="RNA POLYMERASE SIGMA FACTOR HI_1459-RELATED"/>
    <property type="match status" value="1"/>
</dbReference>
<dbReference type="SUPFAM" id="SSF88659">
    <property type="entry name" value="Sigma3 and sigma4 domains of RNA polymerase sigma factors"/>
    <property type="match status" value="1"/>
</dbReference>
<name>A0A1H1WTH8_9ACTN</name>
<evidence type="ECO:0000313" key="9">
    <source>
        <dbReference type="Proteomes" id="UP000198688"/>
    </source>
</evidence>
<keyword evidence="4" id="KW-0238">DNA-binding</keyword>
<feature type="domain" description="RNA polymerase sigma factor 70 region 4 type 2" evidence="7">
    <location>
        <begin position="129"/>
        <end position="180"/>
    </location>
</feature>
<dbReference type="GO" id="GO:0006352">
    <property type="term" value="P:DNA-templated transcription initiation"/>
    <property type="evidence" value="ECO:0007669"/>
    <property type="project" value="InterPro"/>
</dbReference>
<dbReference type="GO" id="GO:0016987">
    <property type="term" value="F:sigma factor activity"/>
    <property type="evidence" value="ECO:0007669"/>
    <property type="project" value="UniProtKB-KW"/>
</dbReference>
<dbReference type="Proteomes" id="UP000198688">
    <property type="component" value="Chromosome I"/>
</dbReference>
<protein>
    <submittedName>
        <fullName evidence="8">RNA polymerase, sigma subunit, ECF family</fullName>
    </submittedName>
</protein>
<reference evidence="8 9" key="1">
    <citation type="submission" date="2016-10" db="EMBL/GenBank/DDBJ databases">
        <authorList>
            <person name="de Groot N.N."/>
        </authorList>
    </citation>
    <scope>NUCLEOTIDE SEQUENCE [LARGE SCALE GENOMIC DNA]</scope>
    <source>
        <strain evidence="8 9">DSM 43941</strain>
    </source>
</reference>
<evidence type="ECO:0000256" key="4">
    <source>
        <dbReference type="ARBA" id="ARBA00023125"/>
    </source>
</evidence>
<gene>
    <name evidence="8" type="ORF">SAMN04489716_2200</name>
</gene>
<keyword evidence="2" id="KW-0805">Transcription regulation</keyword>
<feature type="domain" description="RNA polymerase sigma-70 region 2" evidence="6">
    <location>
        <begin position="40"/>
        <end position="103"/>
    </location>
</feature>
<dbReference type="InterPro" id="IPR013324">
    <property type="entry name" value="RNA_pol_sigma_r3/r4-like"/>
</dbReference>
<dbReference type="GO" id="GO:0003677">
    <property type="term" value="F:DNA binding"/>
    <property type="evidence" value="ECO:0007669"/>
    <property type="project" value="UniProtKB-KW"/>
</dbReference>
<dbReference type="AlphaFoldDB" id="A0A1H1WTH8"/>
<dbReference type="NCBIfam" id="TIGR02937">
    <property type="entry name" value="sigma70-ECF"/>
    <property type="match status" value="1"/>
</dbReference>
<dbReference type="InterPro" id="IPR013325">
    <property type="entry name" value="RNA_pol_sigma_r2"/>
</dbReference>
<evidence type="ECO:0000256" key="1">
    <source>
        <dbReference type="ARBA" id="ARBA00010641"/>
    </source>
</evidence>
<dbReference type="SUPFAM" id="SSF88946">
    <property type="entry name" value="Sigma2 domain of RNA polymerase sigma factors"/>
    <property type="match status" value="1"/>
</dbReference>
<keyword evidence="9" id="KW-1185">Reference proteome</keyword>
<dbReference type="EMBL" id="LT629758">
    <property type="protein sequence ID" value="SDS99489.1"/>
    <property type="molecule type" value="Genomic_DNA"/>
</dbReference>
<sequence length="191" mass="21779">MPDVNRNRRAVHCSDVTDAERDALLVVRAQLGDRRALSELVGHWHLPVWRYVRVMLGDRARADDISQEVWARALRALPRLRQPERFAPWLLTIARRSVIANLREGYDKNVPEESPSIRDEADSVLDRAQVTEGLAGLAPREREVLILFYLQDLALDDCAQILGVPPGTVKSRLNRARRLLRDQMIEKGYGA</sequence>
<dbReference type="OrthoDB" id="8611574at2"/>
<dbReference type="InterPro" id="IPR014284">
    <property type="entry name" value="RNA_pol_sigma-70_dom"/>
</dbReference>
<evidence type="ECO:0000256" key="2">
    <source>
        <dbReference type="ARBA" id="ARBA00023015"/>
    </source>
</evidence>
<dbReference type="InterPro" id="IPR013249">
    <property type="entry name" value="RNA_pol_sigma70_r4_t2"/>
</dbReference>
<accession>A0A1H1WTH8</accession>